<name>A0A6A5ASV2_APHAT</name>
<dbReference type="AlphaFoldDB" id="A0A6A5ASV2"/>
<dbReference type="PANTHER" id="PTHR11579:SF9">
    <property type="entry name" value="PROTEIN-L-ISOASPARTATE O-METHYLTRANSFERASE"/>
    <property type="match status" value="1"/>
</dbReference>
<dbReference type="VEuPathDB" id="FungiDB:H257_08498"/>
<dbReference type="GO" id="GO:0004719">
    <property type="term" value="F:protein-L-isoaspartate (D-aspartate) O-methyltransferase activity"/>
    <property type="evidence" value="ECO:0007669"/>
    <property type="project" value="InterPro"/>
</dbReference>
<dbReference type="PANTHER" id="PTHR11579">
    <property type="entry name" value="PROTEIN-L-ISOASPARTATE O-METHYLTRANSFERASE"/>
    <property type="match status" value="1"/>
</dbReference>
<dbReference type="CDD" id="cd02440">
    <property type="entry name" value="AdoMet_MTases"/>
    <property type="match status" value="1"/>
</dbReference>
<comment type="similarity">
    <text evidence="1">Belongs to the methyltransferase superfamily. L-isoaspartyl/D-aspartyl protein methyltransferase family.</text>
</comment>
<organism evidence="2 3">
    <name type="scientific">Aphanomyces astaci</name>
    <name type="common">Crayfish plague agent</name>
    <dbReference type="NCBI Taxonomy" id="112090"/>
    <lineage>
        <taxon>Eukaryota</taxon>
        <taxon>Sar</taxon>
        <taxon>Stramenopiles</taxon>
        <taxon>Oomycota</taxon>
        <taxon>Saprolegniomycetes</taxon>
        <taxon>Saprolegniales</taxon>
        <taxon>Verrucalvaceae</taxon>
        <taxon>Aphanomyces</taxon>
    </lineage>
</organism>
<sequence length="269" mass="29743">MYQCLQVLEALNLEPGVRVLDIGTGSGYFVTLLATLMGNKATISSWEQDADRLAYAYIYMAQSVQDGHNIVYPNFVESIRFEVCNAFLNSQCDDAVFDRVHVGASCPRESVDLLLQYVALHGILVVPIDGSLYRIHKNQPTNDWLQLPVEPLGAYSIESLTPPTLDVLASQLGQDHTRSFGLHGFEERTYVHKPRVLVMDEPDPAETQPPRMAANMLFQVDLADTTSSCPQLVQQGRSHTGLVVTRVGPTPVQLKELSMGVKISDASLR</sequence>
<dbReference type="Gene3D" id="3.40.50.150">
    <property type="entry name" value="Vaccinia Virus protein VP39"/>
    <property type="match status" value="1"/>
</dbReference>
<accession>A0A6A5ASV2</accession>
<evidence type="ECO:0008006" key="4">
    <source>
        <dbReference type="Google" id="ProtNLM"/>
    </source>
</evidence>
<reference evidence="2 3" key="1">
    <citation type="submission" date="2019-06" db="EMBL/GenBank/DDBJ databases">
        <title>Genomics analysis of Aphanomyces spp. identifies a new class of oomycete effector associated with host adaptation.</title>
        <authorList>
            <person name="Gaulin E."/>
        </authorList>
    </citation>
    <scope>NUCLEOTIDE SEQUENCE [LARGE SCALE GENOMIC DNA]</scope>
    <source>
        <strain evidence="2 3">E</strain>
    </source>
</reference>
<proteinExistence type="inferred from homology"/>
<comment type="caution">
    <text evidence="2">The sequence shown here is derived from an EMBL/GenBank/DDBJ whole genome shotgun (WGS) entry which is preliminary data.</text>
</comment>
<dbReference type="GO" id="GO:0005737">
    <property type="term" value="C:cytoplasm"/>
    <property type="evidence" value="ECO:0007669"/>
    <property type="project" value="TreeGrafter"/>
</dbReference>
<evidence type="ECO:0000313" key="2">
    <source>
        <dbReference type="EMBL" id="KAF0757555.1"/>
    </source>
</evidence>
<dbReference type="SUPFAM" id="SSF53335">
    <property type="entry name" value="S-adenosyl-L-methionine-dependent methyltransferases"/>
    <property type="match status" value="1"/>
</dbReference>
<dbReference type="Pfam" id="PF01135">
    <property type="entry name" value="PCMT"/>
    <property type="match status" value="1"/>
</dbReference>
<evidence type="ECO:0000313" key="3">
    <source>
        <dbReference type="Proteomes" id="UP000469452"/>
    </source>
</evidence>
<dbReference type="InterPro" id="IPR029063">
    <property type="entry name" value="SAM-dependent_MTases_sf"/>
</dbReference>
<evidence type="ECO:0000256" key="1">
    <source>
        <dbReference type="ARBA" id="ARBA00005369"/>
    </source>
</evidence>
<dbReference type="EMBL" id="VJMI01009915">
    <property type="protein sequence ID" value="KAF0757555.1"/>
    <property type="molecule type" value="Genomic_DNA"/>
</dbReference>
<protein>
    <recommendedName>
        <fullName evidence="4">Protein-L-isoaspartate O-methyltransferase</fullName>
    </recommendedName>
</protein>
<feature type="non-terminal residue" evidence="2">
    <location>
        <position position="269"/>
    </location>
</feature>
<dbReference type="InterPro" id="IPR000682">
    <property type="entry name" value="PCMT"/>
</dbReference>
<dbReference type="Proteomes" id="UP000469452">
    <property type="component" value="Unassembled WGS sequence"/>
</dbReference>
<gene>
    <name evidence="2" type="ORF">AaE_004226</name>
</gene>